<proteinExistence type="predicted"/>
<evidence type="ECO:0000256" key="6">
    <source>
        <dbReference type="ARBA" id="ARBA00022553"/>
    </source>
</evidence>
<evidence type="ECO:0000256" key="1">
    <source>
        <dbReference type="ARBA" id="ARBA00000085"/>
    </source>
</evidence>
<dbReference type="EMBL" id="SCWD01000001">
    <property type="protein sequence ID" value="TDM04222.1"/>
    <property type="molecule type" value="Genomic_DNA"/>
</dbReference>
<evidence type="ECO:0000313" key="18">
    <source>
        <dbReference type="EMBL" id="TDM04222.1"/>
    </source>
</evidence>
<dbReference type="InterPro" id="IPR004358">
    <property type="entry name" value="Sig_transdc_His_kin-like_C"/>
</dbReference>
<dbReference type="PRINTS" id="PR00344">
    <property type="entry name" value="BCTRLSENSOR"/>
</dbReference>
<dbReference type="SUPFAM" id="SSF47384">
    <property type="entry name" value="Homodimeric domain of signal transducing histidine kinase"/>
    <property type="match status" value="1"/>
</dbReference>
<evidence type="ECO:0000313" key="19">
    <source>
        <dbReference type="Proteomes" id="UP000295280"/>
    </source>
</evidence>
<dbReference type="Gene3D" id="1.10.287.130">
    <property type="match status" value="1"/>
</dbReference>
<dbReference type="Pfam" id="PF02518">
    <property type="entry name" value="HATPase_c"/>
    <property type="match status" value="1"/>
</dbReference>
<reference evidence="18 19" key="1">
    <citation type="submission" date="2019-01" db="EMBL/GenBank/DDBJ databases">
        <title>Draft genome sequences of the type strains of six Macrococcus species.</title>
        <authorList>
            <person name="Mazhar S."/>
            <person name="Altermann E."/>
            <person name="Hill C."/>
            <person name="Mcauliffe O."/>
        </authorList>
    </citation>
    <scope>NUCLEOTIDE SEQUENCE [LARGE SCALE GENOMIC DNA]</scope>
    <source>
        <strain evidence="18 19">ATCC 51828</strain>
    </source>
</reference>
<dbReference type="GO" id="GO:0005524">
    <property type="term" value="F:ATP binding"/>
    <property type="evidence" value="ECO:0007669"/>
    <property type="project" value="UniProtKB-KW"/>
</dbReference>
<dbReference type="InterPro" id="IPR036890">
    <property type="entry name" value="HATPase_C_sf"/>
</dbReference>
<comment type="subcellular location">
    <subcellularLocation>
        <location evidence="2">Cell membrane</location>
        <topology evidence="2">Multi-pass membrane protein</topology>
    </subcellularLocation>
</comment>
<evidence type="ECO:0000256" key="13">
    <source>
        <dbReference type="ARBA" id="ARBA00023012"/>
    </source>
</evidence>
<dbReference type="CDD" id="cd06225">
    <property type="entry name" value="HAMP"/>
    <property type="match status" value="1"/>
</dbReference>
<evidence type="ECO:0000256" key="7">
    <source>
        <dbReference type="ARBA" id="ARBA00022679"/>
    </source>
</evidence>
<evidence type="ECO:0000256" key="11">
    <source>
        <dbReference type="ARBA" id="ARBA00022840"/>
    </source>
</evidence>
<dbReference type="InterPro" id="IPR005467">
    <property type="entry name" value="His_kinase_dom"/>
</dbReference>
<evidence type="ECO:0000256" key="12">
    <source>
        <dbReference type="ARBA" id="ARBA00022989"/>
    </source>
</evidence>
<dbReference type="CDD" id="cd00082">
    <property type="entry name" value="HisKA"/>
    <property type="match status" value="1"/>
</dbReference>
<feature type="domain" description="HAMP" evidence="17">
    <location>
        <begin position="177"/>
        <end position="230"/>
    </location>
</feature>
<evidence type="ECO:0000256" key="9">
    <source>
        <dbReference type="ARBA" id="ARBA00022741"/>
    </source>
</evidence>
<keyword evidence="7" id="KW-0808">Transferase</keyword>
<keyword evidence="5" id="KW-1003">Cell membrane</keyword>
<keyword evidence="10 18" id="KW-0418">Kinase</keyword>
<dbReference type="Proteomes" id="UP000295280">
    <property type="component" value="Unassembled WGS sequence"/>
</dbReference>
<evidence type="ECO:0000256" key="8">
    <source>
        <dbReference type="ARBA" id="ARBA00022692"/>
    </source>
</evidence>
<dbReference type="PANTHER" id="PTHR45528">
    <property type="entry name" value="SENSOR HISTIDINE KINASE CPXA"/>
    <property type="match status" value="1"/>
</dbReference>
<dbReference type="PROSITE" id="PS50109">
    <property type="entry name" value="HIS_KIN"/>
    <property type="match status" value="1"/>
</dbReference>
<keyword evidence="11" id="KW-0067">ATP-binding</keyword>
<accession>A0A9Q8FQW1</accession>
<dbReference type="RefSeq" id="WP_133417083.1">
    <property type="nucleotide sequence ID" value="NZ_SCWD01000001.1"/>
</dbReference>
<keyword evidence="13" id="KW-0902">Two-component regulatory system</keyword>
<evidence type="ECO:0000256" key="3">
    <source>
        <dbReference type="ARBA" id="ARBA00012438"/>
    </source>
</evidence>
<dbReference type="FunFam" id="1.10.287.130:FF:000001">
    <property type="entry name" value="Two-component sensor histidine kinase"/>
    <property type="match status" value="1"/>
</dbReference>
<dbReference type="Gene3D" id="6.10.340.10">
    <property type="match status" value="1"/>
</dbReference>
<evidence type="ECO:0000259" key="17">
    <source>
        <dbReference type="PROSITE" id="PS50885"/>
    </source>
</evidence>
<feature type="domain" description="Histidine kinase" evidence="16">
    <location>
        <begin position="238"/>
        <end position="454"/>
    </location>
</feature>
<dbReference type="InterPro" id="IPR003660">
    <property type="entry name" value="HAMP_dom"/>
</dbReference>
<feature type="transmembrane region" description="Helical" evidence="15">
    <location>
        <begin position="20"/>
        <end position="38"/>
    </location>
</feature>
<keyword evidence="6" id="KW-0597">Phosphoprotein</keyword>
<evidence type="ECO:0000256" key="15">
    <source>
        <dbReference type="SAM" id="Phobius"/>
    </source>
</evidence>
<evidence type="ECO:0000256" key="14">
    <source>
        <dbReference type="ARBA" id="ARBA00023136"/>
    </source>
</evidence>
<dbReference type="GO" id="GO:0005886">
    <property type="term" value="C:plasma membrane"/>
    <property type="evidence" value="ECO:0007669"/>
    <property type="project" value="UniProtKB-SubCell"/>
</dbReference>
<protein>
    <recommendedName>
        <fullName evidence="4">Signal transduction histidine-protein kinase ArlS</fullName>
        <ecNumber evidence="3">2.7.13.3</ecNumber>
    </recommendedName>
</protein>
<dbReference type="InterPro" id="IPR041610">
    <property type="entry name" value="ArlS_N"/>
</dbReference>
<dbReference type="Gene3D" id="3.30.565.10">
    <property type="entry name" value="Histidine kinase-like ATPase, C-terminal domain"/>
    <property type="match status" value="1"/>
</dbReference>
<keyword evidence="19" id="KW-1185">Reference proteome</keyword>
<comment type="catalytic activity">
    <reaction evidence="1">
        <text>ATP + protein L-histidine = ADP + protein N-phospho-L-histidine.</text>
        <dbReference type="EC" id="2.7.13.3"/>
    </reaction>
</comment>
<dbReference type="SMART" id="SM00387">
    <property type="entry name" value="HATPase_c"/>
    <property type="match status" value="1"/>
</dbReference>
<keyword evidence="8 15" id="KW-0812">Transmembrane</keyword>
<dbReference type="CDD" id="cd00075">
    <property type="entry name" value="HATPase"/>
    <property type="match status" value="1"/>
</dbReference>
<feature type="transmembrane region" description="Helical" evidence="15">
    <location>
        <begin position="152"/>
        <end position="175"/>
    </location>
</feature>
<dbReference type="PROSITE" id="PS50885">
    <property type="entry name" value="HAMP"/>
    <property type="match status" value="1"/>
</dbReference>
<keyword evidence="14 15" id="KW-0472">Membrane</keyword>
<dbReference type="SMART" id="SM00304">
    <property type="entry name" value="HAMP"/>
    <property type="match status" value="1"/>
</dbReference>
<dbReference type="Pfam" id="PF18719">
    <property type="entry name" value="ArlS_N"/>
    <property type="match status" value="1"/>
</dbReference>
<dbReference type="PANTHER" id="PTHR45528:SF12">
    <property type="entry name" value="SENSOR HISTIDINE KINASE ARSS"/>
    <property type="match status" value="1"/>
</dbReference>
<dbReference type="SMART" id="SM00388">
    <property type="entry name" value="HisKA"/>
    <property type="match status" value="1"/>
</dbReference>
<dbReference type="InterPro" id="IPR050398">
    <property type="entry name" value="HssS/ArlS-like"/>
</dbReference>
<evidence type="ECO:0000259" key="16">
    <source>
        <dbReference type="PROSITE" id="PS50109"/>
    </source>
</evidence>
<dbReference type="InterPro" id="IPR003594">
    <property type="entry name" value="HATPase_dom"/>
</dbReference>
<dbReference type="OrthoDB" id="9786919at2"/>
<dbReference type="GO" id="GO:0000155">
    <property type="term" value="F:phosphorelay sensor kinase activity"/>
    <property type="evidence" value="ECO:0007669"/>
    <property type="project" value="InterPro"/>
</dbReference>
<organism evidence="18 19">
    <name type="scientific">Macrococcus carouselicus</name>
    <dbReference type="NCBI Taxonomy" id="69969"/>
    <lineage>
        <taxon>Bacteria</taxon>
        <taxon>Bacillati</taxon>
        <taxon>Bacillota</taxon>
        <taxon>Bacilli</taxon>
        <taxon>Bacillales</taxon>
        <taxon>Staphylococcaceae</taxon>
        <taxon>Macrococcus</taxon>
    </lineage>
</organism>
<dbReference type="EC" id="2.7.13.3" evidence="3"/>
<dbReference type="SUPFAM" id="SSF158472">
    <property type="entry name" value="HAMP domain-like"/>
    <property type="match status" value="1"/>
</dbReference>
<comment type="caution">
    <text evidence="18">The sequence shown here is derived from an EMBL/GenBank/DDBJ whole genome shotgun (WGS) entry which is preliminary data.</text>
</comment>
<evidence type="ECO:0000256" key="4">
    <source>
        <dbReference type="ARBA" id="ARBA00015735"/>
    </source>
</evidence>
<evidence type="ECO:0000256" key="10">
    <source>
        <dbReference type="ARBA" id="ARBA00022777"/>
    </source>
</evidence>
<dbReference type="InterPro" id="IPR003661">
    <property type="entry name" value="HisK_dim/P_dom"/>
</dbReference>
<sequence>MRKSTSLKTQWMLTTTSVTFVIFVLFSLIIIFIVGLLFKDQERLTVTRSSVEVGKLLDKEGITVDAYDLGETLAHGERVVIFSPDGRRLAAVSNDNTIEYIPPGNLAHNSLLQVEDEGKAYLVYTTPVTSEKFNGHVTIVHSLASYQTNLQVVILFASIFGIIALFVTAVVSYFFSSQITKPIRRISDQMKQIQRDGFQNRLAVPKGYYETDDMIETFNEMMTQLETSFNQQKQFVEDASHELRTPLQIIKGHLNLIKRWGKNKPEVLEESLEISLSEMNRITSLVEELLQLTKEASAHPNFETENVDINAEISARLRSLANLHRDYMFEYHSPHKEIRLNINRFQFEQLLLIFLDNAIKYDQHNKHILIRSTKKNKVIQIEIVDHGTGIPEGDIPYVFDRFYRVDKSRSREMGGNGLGLSIARKMIESYQGTVEIESEQSQFTKVIIQFPEQKF</sequence>
<keyword evidence="12 15" id="KW-1133">Transmembrane helix</keyword>
<keyword evidence="9" id="KW-0547">Nucleotide-binding</keyword>
<name>A0A9Q8FQW1_9STAP</name>
<evidence type="ECO:0000256" key="2">
    <source>
        <dbReference type="ARBA" id="ARBA00004651"/>
    </source>
</evidence>
<dbReference type="AlphaFoldDB" id="A0A9Q8FQW1"/>
<evidence type="ECO:0000256" key="5">
    <source>
        <dbReference type="ARBA" id="ARBA00022475"/>
    </source>
</evidence>
<dbReference type="InterPro" id="IPR036097">
    <property type="entry name" value="HisK_dim/P_sf"/>
</dbReference>
<dbReference type="Pfam" id="PF00512">
    <property type="entry name" value="HisKA"/>
    <property type="match status" value="1"/>
</dbReference>
<dbReference type="SUPFAM" id="SSF55874">
    <property type="entry name" value="ATPase domain of HSP90 chaperone/DNA topoisomerase II/histidine kinase"/>
    <property type="match status" value="1"/>
</dbReference>
<dbReference type="Pfam" id="PF00672">
    <property type="entry name" value="HAMP"/>
    <property type="match status" value="1"/>
</dbReference>
<dbReference type="FunFam" id="3.30.565.10:FF:000006">
    <property type="entry name" value="Sensor histidine kinase WalK"/>
    <property type="match status" value="1"/>
</dbReference>
<gene>
    <name evidence="18" type="ORF">ERX40_03380</name>
</gene>